<name>A0A0F9GVZ4_9ZZZZ</name>
<accession>A0A0F9GVZ4</accession>
<sequence>RDNSVGEGSMIDPRDWKWCGFPGHFIAARWCRFHLTTRVGNVLISTLGDYRPCSEKHERDTLGAASDSFYEVMVFPVIDNDVCYAGDPDTSNSLLQERFATPEEAEKRHMELCWLYAAKEEK</sequence>
<reference evidence="1" key="1">
    <citation type="journal article" date="2015" name="Nature">
        <title>Complex archaea that bridge the gap between prokaryotes and eukaryotes.</title>
        <authorList>
            <person name="Spang A."/>
            <person name="Saw J.H."/>
            <person name="Jorgensen S.L."/>
            <person name="Zaremba-Niedzwiedzka K."/>
            <person name="Martijn J."/>
            <person name="Lind A.E."/>
            <person name="van Eijk R."/>
            <person name="Schleper C."/>
            <person name="Guy L."/>
            <person name="Ettema T.J."/>
        </authorList>
    </citation>
    <scope>NUCLEOTIDE SEQUENCE</scope>
</reference>
<evidence type="ECO:0000313" key="1">
    <source>
        <dbReference type="EMBL" id="KKL94806.1"/>
    </source>
</evidence>
<dbReference type="EMBL" id="LAZR01018832">
    <property type="protein sequence ID" value="KKL94806.1"/>
    <property type="molecule type" value="Genomic_DNA"/>
</dbReference>
<feature type="non-terminal residue" evidence="1">
    <location>
        <position position="1"/>
    </location>
</feature>
<dbReference type="AlphaFoldDB" id="A0A0F9GVZ4"/>
<proteinExistence type="predicted"/>
<gene>
    <name evidence="1" type="ORF">LCGC14_1860950</name>
</gene>
<comment type="caution">
    <text evidence="1">The sequence shown here is derived from an EMBL/GenBank/DDBJ whole genome shotgun (WGS) entry which is preliminary data.</text>
</comment>
<protein>
    <submittedName>
        <fullName evidence="1">Uncharacterized protein</fullName>
    </submittedName>
</protein>
<organism evidence="1">
    <name type="scientific">marine sediment metagenome</name>
    <dbReference type="NCBI Taxonomy" id="412755"/>
    <lineage>
        <taxon>unclassified sequences</taxon>
        <taxon>metagenomes</taxon>
        <taxon>ecological metagenomes</taxon>
    </lineage>
</organism>